<accession>A0A4R2BEH1</accession>
<keyword evidence="3" id="KW-1185">Reference proteome</keyword>
<protein>
    <submittedName>
        <fullName evidence="2">Uncharacterized protein</fullName>
    </submittedName>
</protein>
<dbReference type="EMBL" id="SLVV01000006">
    <property type="protein sequence ID" value="TCN24873.1"/>
    <property type="molecule type" value="Genomic_DNA"/>
</dbReference>
<proteinExistence type="predicted"/>
<evidence type="ECO:0000256" key="1">
    <source>
        <dbReference type="SAM" id="Phobius"/>
    </source>
</evidence>
<gene>
    <name evidence="2" type="ORF">EV146_10672</name>
</gene>
<reference evidence="2 3" key="1">
    <citation type="journal article" date="2015" name="Stand. Genomic Sci.">
        <title>Genomic Encyclopedia of Bacterial and Archaeal Type Strains, Phase III: the genomes of soil and plant-associated and newly described type strains.</title>
        <authorList>
            <person name="Whitman W.B."/>
            <person name="Woyke T."/>
            <person name="Klenk H.P."/>
            <person name="Zhou Y."/>
            <person name="Lilburn T.G."/>
            <person name="Beck B.J."/>
            <person name="De Vos P."/>
            <person name="Vandamme P."/>
            <person name="Eisen J.A."/>
            <person name="Garrity G."/>
            <person name="Hugenholtz P."/>
            <person name="Kyrpides N.C."/>
        </authorList>
    </citation>
    <scope>NUCLEOTIDE SEQUENCE [LARGE SCALE GENOMIC DNA]</scope>
    <source>
        <strain evidence="2 3">CV53</strain>
    </source>
</reference>
<comment type="caution">
    <text evidence="2">The sequence shown here is derived from an EMBL/GenBank/DDBJ whole genome shotgun (WGS) entry which is preliminary data.</text>
</comment>
<evidence type="ECO:0000313" key="2">
    <source>
        <dbReference type="EMBL" id="TCN24873.1"/>
    </source>
</evidence>
<sequence>MKRKNKWTTSIIIFGMMAILFGAYYGYTALNFGQGKSATGGGSEAGASEQVAQFKDGESNKGYKNVGVFIADFHEKYNKSLGWGGIDSVKWTDQKKIAGDILALMASVQTDNKALQTDFESISTYAKQVESGAKDKQILLKLHRYFHDLDVEFNRYKDTKDYYDVTEYKS</sequence>
<keyword evidence="1" id="KW-0472">Membrane</keyword>
<feature type="transmembrane region" description="Helical" evidence="1">
    <location>
        <begin position="7"/>
        <end position="27"/>
    </location>
</feature>
<evidence type="ECO:0000313" key="3">
    <source>
        <dbReference type="Proteomes" id="UP000295689"/>
    </source>
</evidence>
<dbReference type="AlphaFoldDB" id="A0A4R2BEH1"/>
<keyword evidence="1" id="KW-1133">Transmembrane helix</keyword>
<dbReference type="RefSeq" id="WP_121612170.1">
    <property type="nucleotide sequence ID" value="NZ_CP033044.1"/>
</dbReference>
<keyword evidence="1" id="KW-0812">Transmembrane</keyword>
<dbReference type="OrthoDB" id="2087420at2"/>
<dbReference type="Proteomes" id="UP000295689">
    <property type="component" value="Unassembled WGS sequence"/>
</dbReference>
<name>A0A4R2BEH1_9BACI</name>
<organism evidence="2 3">
    <name type="scientific">Mesobacillus foraminis</name>
    <dbReference type="NCBI Taxonomy" id="279826"/>
    <lineage>
        <taxon>Bacteria</taxon>
        <taxon>Bacillati</taxon>
        <taxon>Bacillota</taxon>
        <taxon>Bacilli</taxon>
        <taxon>Bacillales</taxon>
        <taxon>Bacillaceae</taxon>
        <taxon>Mesobacillus</taxon>
    </lineage>
</organism>